<organism evidence="6 7">
    <name type="scientific">miscellaneous Crenarchaeota group-15 archaeon DG-45</name>
    <dbReference type="NCBI Taxonomy" id="1685127"/>
    <lineage>
        <taxon>Archaea</taxon>
        <taxon>Candidatus Bathyarchaeota</taxon>
        <taxon>MCG-15</taxon>
    </lineage>
</organism>
<protein>
    <recommendedName>
        <fullName evidence="8">Ubiquinone biosynthesis protein UbiA</fullName>
    </recommendedName>
</protein>
<name>A0A0M0BMW2_9ARCH</name>
<feature type="transmembrane region" description="Helical" evidence="5">
    <location>
        <begin position="269"/>
        <end position="287"/>
    </location>
</feature>
<dbReference type="EMBL" id="LFWZ01000047">
    <property type="protein sequence ID" value="KON29912.1"/>
    <property type="molecule type" value="Genomic_DNA"/>
</dbReference>
<evidence type="ECO:0000256" key="4">
    <source>
        <dbReference type="ARBA" id="ARBA00023136"/>
    </source>
</evidence>
<evidence type="ECO:0000313" key="7">
    <source>
        <dbReference type="Proteomes" id="UP000037210"/>
    </source>
</evidence>
<dbReference type="GO" id="GO:0016765">
    <property type="term" value="F:transferase activity, transferring alkyl or aryl (other than methyl) groups"/>
    <property type="evidence" value="ECO:0007669"/>
    <property type="project" value="InterPro"/>
</dbReference>
<dbReference type="Gene3D" id="2.60.120.560">
    <property type="entry name" value="Exo-inulinase, domain 1"/>
    <property type="match status" value="1"/>
</dbReference>
<dbReference type="InterPro" id="IPR000537">
    <property type="entry name" value="UbiA_prenyltransferase"/>
</dbReference>
<dbReference type="Gene3D" id="1.10.357.140">
    <property type="entry name" value="UbiA prenyltransferase"/>
    <property type="match status" value="1"/>
</dbReference>
<feature type="transmembrane region" description="Helical" evidence="5">
    <location>
        <begin position="192"/>
        <end position="213"/>
    </location>
</feature>
<evidence type="ECO:0008006" key="8">
    <source>
        <dbReference type="Google" id="ProtNLM"/>
    </source>
</evidence>
<feature type="transmembrane region" description="Helical" evidence="5">
    <location>
        <begin position="33"/>
        <end position="54"/>
    </location>
</feature>
<dbReference type="GO" id="GO:0005886">
    <property type="term" value="C:plasma membrane"/>
    <property type="evidence" value="ECO:0007669"/>
    <property type="project" value="UniProtKB-SubCell"/>
</dbReference>
<feature type="transmembrane region" description="Helical" evidence="5">
    <location>
        <begin position="129"/>
        <end position="147"/>
    </location>
</feature>
<feature type="transmembrane region" description="Helical" evidence="5">
    <location>
        <begin position="74"/>
        <end position="95"/>
    </location>
</feature>
<evidence type="ECO:0000256" key="1">
    <source>
        <dbReference type="ARBA" id="ARBA00004651"/>
    </source>
</evidence>
<dbReference type="Proteomes" id="UP000037210">
    <property type="component" value="Unassembled WGS sequence"/>
</dbReference>
<dbReference type="AlphaFoldDB" id="A0A0M0BMW2"/>
<evidence type="ECO:0000313" key="6">
    <source>
        <dbReference type="EMBL" id="KON29912.1"/>
    </source>
</evidence>
<proteinExistence type="predicted"/>
<keyword evidence="3 5" id="KW-1133">Transmembrane helix</keyword>
<reference evidence="6 7" key="1">
    <citation type="submission" date="2015-06" db="EMBL/GenBank/DDBJ databases">
        <title>New insights into the roles of widespread benthic archaea in carbon and nitrogen cycling.</title>
        <authorList>
            <person name="Lazar C.S."/>
            <person name="Baker B.J."/>
            <person name="Seitz K.W."/>
            <person name="Hyde A.S."/>
            <person name="Dick G.J."/>
            <person name="Hinrichs K.-U."/>
            <person name="Teske A.P."/>
        </authorList>
    </citation>
    <scope>NUCLEOTIDE SEQUENCE [LARGE SCALE GENOMIC DNA]</scope>
    <source>
        <strain evidence="6">DG-45</strain>
    </source>
</reference>
<dbReference type="InterPro" id="IPR044878">
    <property type="entry name" value="UbiA_sf"/>
</dbReference>
<comment type="subcellular location">
    <subcellularLocation>
        <location evidence="1">Cell membrane</location>
        <topology evidence="1">Multi-pass membrane protein</topology>
    </subcellularLocation>
</comment>
<feature type="transmembrane region" description="Helical" evidence="5">
    <location>
        <begin position="101"/>
        <end position="117"/>
    </location>
</feature>
<keyword evidence="2 5" id="KW-0812">Transmembrane</keyword>
<evidence type="ECO:0000256" key="3">
    <source>
        <dbReference type="ARBA" id="ARBA00022989"/>
    </source>
</evidence>
<gene>
    <name evidence="6" type="ORF">AC482_05135</name>
</gene>
<sequence length="423" mass="47830">MTNINDFFLHYIIIIVFVAATFTTLVSQMDGKFPLLIAFSVSSALFGCVVNDLFDAEIDEQNPETSNPLARGEIGKKTIVSIILIFLTVSILFLSLLPSKIVPLGVISLIIDFTYSWGVRARLRPILDLLYHGAHCAIPFIMVYALYIPFDGTGLFVTAIIWIGGAISELMREVRNYDFDRTYGKTTVVMLGVRKSLVLCLGLMFVWLSLIGIASERIFFFPLKFFGFIVPIQFLVLPPLSLFILMPIIKGIKNETYQTDTRVRFRKKAIYVLLILVSISVAVLTYSSKRVYYGDMEWENYVIGLDVRTVISGPDSWSVAFIRFRYLDEANHYYLLMDRNGVLELTKVVGSEKTFLRFVETGLSPFDWHSFEIKLYGTSINVSVDDVLYLDIEDGSLTRGVVCLTGICSARLAFFKEVKVLPV</sequence>
<dbReference type="Pfam" id="PF01040">
    <property type="entry name" value="UbiA"/>
    <property type="match status" value="1"/>
</dbReference>
<feature type="transmembrane region" description="Helical" evidence="5">
    <location>
        <begin position="7"/>
        <end position="27"/>
    </location>
</feature>
<feature type="transmembrane region" description="Helical" evidence="5">
    <location>
        <begin position="225"/>
        <end position="249"/>
    </location>
</feature>
<evidence type="ECO:0000256" key="2">
    <source>
        <dbReference type="ARBA" id="ARBA00022692"/>
    </source>
</evidence>
<keyword evidence="4 5" id="KW-0472">Membrane</keyword>
<accession>A0A0M0BMW2</accession>
<evidence type="ECO:0000256" key="5">
    <source>
        <dbReference type="SAM" id="Phobius"/>
    </source>
</evidence>
<feature type="transmembrane region" description="Helical" evidence="5">
    <location>
        <begin position="153"/>
        <end position="171"/>
    </location>
</feature>
<comment type="caution">
    <text evidence="6">The sequence shown here is derived from an EMBL/GenBank/DDBJ whole genome shotgun (WGS) entry which is preliminary data.</text>
</comment>